<feature type="non-terminal residue" evidence="4">
    <location>
        <position position="1"/>
    </location>
</feature>
<keyword evidence="1" id="KW-0677">Repeat</keyword>
<protein>
    <recommendedName>
        <fullName evidence="6">Tetratricopeptide repeat protein</fullName>
    </recommendedName>
</protein>
<dbReference type="Gene3D" id="1.25.40.10">
    <property type="entry name" value="Tetratricopeptide repeat domain"/>
    <property type="match status" value="1"/>
</dbReference>
<keyword evidence="2 3" id="KW-0802">TPR repeat</keyword>
<organism evidence="4 5">
    <name type="scientific">Artemia franciscana</name>
    <name type="common">Brine shrimp</name>
    <name type="synonym">Artemia sanfranciscana</name>
    <dbReference type="NCBI Taxonomy" id="6661"/>
    <lineage>
        <taxon>Eukaryota</taxon>
        <taxon>Metazoa</taxon>
        <taxon>Ecdysozoa</taxon>
        <taxon>Arthropoda</taxon>
        <taxon>Crustacea</taxon>
        <taxon>Branchiopoda</taxon>
        <taxon>Anostraca</taxon>
        <taxon>Artemiidae</taxon>
        <taxon>Artemia</taxon>
    </lineage>
</organism>
<comment type="caution">
    <text evidence="4">The sequence shown here is derived from an EMBL/GenBank/DDBJ whole genome shotgun (WGS) entry which is preliminary data.</text>
</comment>
<dbReference type="InterPro" id="IPR019734">
    <property type="entry name" value="TPR_rpt"/>
</dbReference>
<dbReference type="PROSITE" id="PS50005">
    <property type="entry name" value="TPR"/>
    <property type="match status" value="2"/>
</dbReference>
<evidence type="ECO:0000313" key="4">
    <source>
        <dbReference type="EMBL" id="KAK2709336.1"/>
    </source>
</evidence>
<dbReference type="InterPro" id="IPR013105">
    <property type="entry name" value="TPR_2"/>
</dbReference>
<feature type="repeat" description="TPR" evidence="3">
    <location>
        <begin position="77"/>
        <end position="110"/>
    </location>
</feature>
<dbReference type="PANTHER" id="PTHR47059">
    <property type="entry name" value="TETRATRICOPEPTIDE REPEAT PROTEIN 32"/>
    <property type="match status" value="1"/>
</dbReference>
<gene>
    <name evidence="4" type="ORF">QYM36_013117</name>
</gene>
<dbReference type="Pfam" id="PF07719">
    <property type="entry name" value="TPR_2"/>
    <property type="match status" value="1"/>
</dbReference>
<dbReference type="Proteomes" id="UP001187531">
    <property type="component" value="Unassembled WGS sequence"/>
</dbReference>
<keyword evidence="5" id="KW-1185">Reference proteome</keyword>
<evidence type="ECO:0000313" key="5">
    <source>
        <dbReference type="Proteomes" id="UP001187531"/>
    </source>
</evidence>
<dbReference type="PANTHER" id="PTHR47059:SF1">
    <property type="entry name" value="TETRATRICOPEPTIDE REPEAT PROTEIN 32"/>
    <property type="match status" value="1"/>
</dbReference>
<dbReference type="InterPro" id="IPR011990">
    <property type="entry name" value="TPR-like_helical_dom_sf"/>
</dbReference>
<dbReference type="SUPFAM" id="SSF48452">
    <property type="entry name" value="TPR-like"/>
    <property type="match status" value="1"/>
</dbReference>
<reference evidence="4" key="1">
    <citation type="submission" date="2023-07" db="EMBL/GenBank/DDBJ databases">
        <title>Chromosome-level genome assembly of Artemia franciscana.</title>
        <authorList>
            <person name="Jo E."/>
        </authorList>
    </citation>
    <scope>NUCLEOTIDE SEQUENCE</scope>
    <source>
        <tissue evidence="4">Whole body</tissue>
    </source>
</reference>
<accession>A0AA88HPB6</accession>
<evidence type="ECO:0000256" key="2">
    <source>
        <dbReference type="ARBA" id="ARBA00022803"/>
    </source>
</evidence>
<dbReference type="EMBL" id="JAVRJZ010000017">
    <property type="protein sequence ID" value="KAK2709336.1"/>
    <property type="molecule type" value="Genomic_DNA"/>
</dbReference>
<evidence type="ECO:0000256" key="3">
    <source>
        <dbReference type="PROSITE-ProRule" id="PRU00339"/>
    </source>
</evidence>
<dbReference type="SMART" id="SM00028">
    <property type="entry name" value="TPR"/>
    <property type="match status" value="2"/>
</dbReference>
<evidence type="ECO:0008006" key="6">
    <source>
        <dbReference type="Google" id="ProtNLM"/>
    </source>
</evidence>
<evidence type="ECO:0000256" key="1">
    <source>
        <dbReference type="ARBA" id="ARBA00022737"/>
    </source>
</evidence>
<feature type="repeat" description="TPR" evidence="3">
    <location>
        <begin position="111"/>
        <end position="144"/>
    </location>
</feature>
<name>A0AA88HPB6_ARTSF</name>
<dbReference type="AlphaFoldDB" id="A0AA88HPB6"/>
<sequence>KKLATKILLMGLKINHFLNNLKRVPEELKISSKRQSRIMLSNCNAYDFECQEKQITEEIKSMERLLSESDETSLKLAQLYNNRGWTRYMQVDFYKAIEDYNLALKYQPKLSEALYNRGTINYRMGWFDLAVKDLELATTINPNNPEFKEGLANALEQLKNQELSKENCT</sequence>
<proteinExistence type="predicted"/>